<dbReference type="InterPro" id="IPR032812">
    <property type="entry name" value="SbsA_Ig"/>
</dbReference>
<dbReference type="Proteomes" id="UP000198854">
    <property type="component" value="Unassembled WGS sequence"/>
</dbReference>
<evidence type="ECO:0000256" key="4">
    <source>
        <dbReference type="ARBA" id="ARBA00023085"/>
    </source>
</evidence>
<keyword evidence="3" id="KW-0378">Hydrolase</keyword>
<feature type="signal peptide" evidence="5">
    <location>
        <begin position="1"/>
        <end position="17"/>
    </location>
</feature>
<protein>
    <submittedName>
        <fullName evidence="7">Pectin methylesterase</fullName>
    </submittedName>
</protein>
<dbReference type="STRING" id="861298.SAMN04488136_10514"/>
<evidence type="ECO:0000256" key="5">
    <source>
        <dbReference type="SAM" id="SignalP"/>
    </source>
</evidence>
<dbReference type="EMBL" id="FNDD01000005">
    <property type="protein sequence ID" value="SDG93484.1"/>
    <property type="molecule type" value="Genomic_DNA"/>
</dbReference>
<dbReference type="GO" id="GO:0009279">
    <property type="term" value="C:cell outer membrane"/>
    <property type="evidence" value="ECO:0007669"/>
    <property type="project" value="TreeGrafter"/>
</dbReference>
<dbReference type="SUPFAM" id="SSF51126">
    <property type="entry name" value="Pectin lyase-like"/>
    <property type="match status" value="1"/>
</dbReference>
<evidence type="ECO:0000259" key="6">
    <source>
        <dbReference type="SMART" id="SM00635"/>
    </source>
</evidence>
<dbReference type="AlphaFoldDB" id="A0A1G7YAQ6"/>
<dbReference type="PROSITE" id="PS51257">
    <property type="entry name" value="PROKAR_LIPOPROTEIN"/>
    <property type="match status" value="1"/>
</dbReference>
<evidence type="ECO:0000256" key="3">
    <source>
        <dbReference type="ARBA" id="ARBA00022801"/>
    </source>
</evidence>
<dbReference type="GO" id="GO:0042545">
    <property type="term" value="P:cell wall modification"/>
    <property type="evidence" value="ECO:0007669"/>
    <property type="project" value="InterPro"/>
</dbReference>
<evidence type="ECO:0000313" key="8">
    <source>
        <dbReference type="Proteomes" id="UP000198854"/>
    </source>
</evidence>
<sequence>MKTKLGFLPLAIIIALAGCDEEATTDPDTGTDTDVETSTSVCDDMTNLYFCDDFDSQDTSNWQILATSGGSPDGVFDIPEGKGYLRYTAGSSGGEVLLAAESVLDALPASGNYFVEAKIRPRQNSTTANKQIYFMGRYDSVGNWYGGGLNVQNSTSSTQVEVAVSQDGSIGRPVQAKRVIELGEKGGEDDGTWYKTRFEMIDNALTVYLDGEPIGTTTDYSLYSDPGNFGIFTNNRSFEIDYITVGDPSIKPVQLTLDYSSTSWTSAVAGGDPLVVTVTALQSDGTTADTFTVESSDENIVSVDIVDNVVTLTPLAEGDATVTFYSGSDSSLSKTIEVSVDPKFEMPTQTYGDISALVTPQIDSTEQFTDTSVSLTFDNEISAGSSGQVRIYRLSDDELIDTIKTSEETDSIGYQDQTNKRTVYFNPLTFEGNTLTVKLHSDVLDYGETYYVVIGDGVVADGELNGIDFVGLGQNSNWEFTTKVNAPSGTSFNVGSDDSDDFSTLQGAFNHIMENNSTDDAIDISIADGTYNELLYLRDHDNVTITGESREGTIIQYDNYETLNSGSGKSETPGGTPSGGRAVFLAENMDMLTLKNLTLKNSHVRSSEYSNQAETIYFNSSDRLVAINANFISEQDTLQLKGYTWFYNTLVAGNVDFIWGNNTTSVFENSEIRTIGDSKSGTDTTSDGGYVLQARTVNADDPGFVFINSEFTQGEGPTGNSVVEGSTYFARSSGNSSYYDNVVLVNCKADTHIADIGWAVEGTNGQPAPTPDPATATAGWREYNTTDLYGVAVDSSIRQGVYWLSDEEVENYSSREAVFAGYNDGEGWSPSVTE</sequence>
<evidence type="ECO:0000256" key="1">
    <source>
        <dbReference type="ARBA" id="ARBA00008891"/>
    </source>
</evidence>
<evidence type="ECO:0000313" key="7">
    <source>
        <dbReference type="EMBL" id="SDG93484.1"/>
    </source>
</evidence>
<evidence type="ECO:0000256" key="2">
    <source>
        <dbReference type="ARBA" id="ARBA00022729"/>
    </source>
</evidence>
<comment type="similarity">
    <text evidence="1">Belongs to the pectinesterase family.</text>
</comment>
<dbReference type="RefSeq" id="WP_093270618.1">
    <property type="nucleotide sequence ID" value="NZ_FNDD01000005.1"/>
</dbReference>
<gene>
    <name evidence="7" type="ORF">SAMN04488136_10514</name>
</gene>
<dbReference type="Gene3D" id="2.60.120.560">
    <property type="entry name" value="Exo-inulinase, domain 1"/>
    <property type="match status" value="1"/>
</dbReference>
<accession>A0A1G7YAQ6</accession>
<proteinExistence type="inferred from homology"/>
<dbReference type="GO" id="GO:0030599">
    <property type="term" value="F:pectinesterase activity"/>
    <property type="evidence" value="ECO:0007669"/>
    <property type="project" value="InterPro"/>
</dbReference>
<feature type="chain" id="PRO_5011609124" evidence="5">
    <location>
        <begin position="18"/>
        <end position="834"/>
    </location>
</feature>
<dbReference type="SMART" id="SM00635">
    <property type="entry name" value="BID_2"/>
    <property type="match status" value="1"/>
</dbReference>
<dbReference type="InterPro" id="IPR003343">
    <property type="entry name" value="Big_2"/>
</dbReference>
<organism evidence="7 8">
    <name type="scientific">Vibrio xiamenensis</name>
    <dbReference type="NCBI Taxonomy" id="861298"/>
    <lineage>
        <taxon>Bacteria</taxon>
        <taxon>Pseudomonadati</taxon>
        <taxon>Pseudomonadota</taxon>
        <taxon>Gammaproteobacteria</taxon>
        <taxon>Vibrionales</taxon>
        <taxon>Vibrionaceae</taxon>
        <taxon>Vibrio</taxon>
    </lineage>
</organism>
<dbReference type="Pfam" id="PF13205">
    <property type="entry name" value="Big_5"/>
    <property type="match status" value="1"/>
</dbReference>
<dbReference type="InterPro" id="IPR000070">
    <property type="entry name" value="Pectinesterase_cat"/>
</dbReference>
<dbReference type="Pfam" id="PF01095">
    <property type="entry name" value="Pectinesterase"/>
    <property type="match status" value="1"/>
</dbReference>
<dbReference type="InterPro" id="IPR012334">
    <property type="entry name" value="Pectin_lyas_fold"/>
</dbReference>
<dbReference type="PANTHER" id="PTHR31321">
    <property type="entry name" value="ACYL-COA THIOESTER HYDROLASE YBHC-RELATED"/>
    <property type="match status" value="1"/>
</dbReference>
<feature type="domain" description="BIG2" evidence="6">
    <location>
        <begin position="251"/>
        <end position="336"/>
    </location>
</feature>
<dbReference type="OrthoDB" id="5592990at2"/>
<keyword evidence="8" id="KW-1185">Reference proteome</keyword>
<dbReference type="Gene3D" id="2.60.40.1080">
    <property type="match status" value="1"/>
</dbReference>
<keyword evidence="4" id="KW-0063">Aspartyl esterase</keyword>
<dbReference type="PANTHER" id="PTHR31321:SF57">
    <property type="entry name" value="PECTINESTERASE 53-RELATED"/>
    <property type="match status" value="1"/>
</dbReference>
<dbReference type="InterPro" id="IPR011050">
    <property type="entry name" value="Pectin_lyase_fold/virulence"/>
</dbReference>
<dbReference type="Gene3D" id="2.160.20.10">
    <property type="entry name" value="Single-stranded right-handed beta-helix, Pectin lyase-like"/>
    <property type="match status" value="1"/>
</dbReference>
<reference evidence="7 8" key="1">
    <citation type="submission" date="2016-10" db="EMBL/GenBank/DDBJ databases">
        <authorList>
            <person name="de Groot N.N."/>
        </authorList>
    </citation>
    <scope>NUCLEOTIDE SEQUENCE [LARGE SCALE GENOMIC DNA]</scope>
    <source>
        <strain evidence="7 8">CGMCC 1.10228</strain>
    </source>
</reference>
<keyword evidence="2 5" id="KW-0732">Signal</keyword>
<name>A0A1G7YAQ6_9VIBR</name>